<reference evidence="1 2" key="1">
    <citation type="journal article" date="2015" name="Nature">
        <title>rRNA introns, odd ribosomes, and small enigmatic genomes across a large radiation of phyla.</title>
        <authorList>
            <person name="Brown C.T."/>
            <person name="Hug L.A."/>
            <person name="Thomas B.C."/>
            <person name="Sharon I."/>
            <person name="Castelle C.J."/>
            <person name="Singh A."/>
            <person name="Wilkins M.J."/>
            <person name="Williams K.H."/>
            <person name="Banfield J.F."/>
        </authorList>
    </citation>
    <scope>NUCLEOTIDE SEQUENCE [LARGE SCALE GENOMIC DNA]</scope>
</reference>
<sequence>MEAGIEKKEAVQITAVMEGCMDEDVKVGSGVIKIGLAGSGVTNESGGNEELYPIQYRKLMKKVSPYVDSWMKRFAKKNGVAAYTTSHPACGAGEAQGIKESDLIVATKQNAHENGIEYAGHLEISSEPKNLGDKNLEIWFTRKGGPHTADFFILTTGGGITRSEKTTVEGGHAAFDISADWVKDALDEGLARRDAVDILVFQLKLGYAIAHKIAHKIGDVSVFKVFNGNRLDSESSRVNADVVNESVEIAKQEIEKGNWKKAFHH</sequence>
<dbReference type="Proteomes" id="UP000034246">
    <property type="component" value="Unassembled WGS sequence"/>
</dbReference>
<protein>
    <submittedName>
        <fullName evidence="1">Uncharacterized protein</fullName>
    </submittedName>
</protein>
<dbReference type="AlphaFoldDB" id="A0A0G0N5A1"/>
<accession>A0A0G0N5A1</accession>
<evidence type="ECO:0000313" key="1">
    <source>
        <dbReference type="EMBL" id="KKR11379.1"/>
    </source>
</evidence>
<name>A0A0G0N5A1_9BACT</name>
<organism evidence="1 2">
    <name type="scientific">Candidatus Woesebacteria bacterium GW2011_GWA1_39_21</name>
    <dbReference type="NCBI Taxonomy" id="1618550"/>
    <lineage>
        <taxon>Bacteria</taxon>
        <taxon>Candidatus Woeseibacteriota</taxon>
    </lineage>
</organism>
<dbReference type="STRING" id="1618550.UT39_C0008G0012"/>
<comment type="caution">
    <text evidence="1">The sequence shown here is derived from an EMBL/GenBank/DDBJ whole genome shotgun (WGS) entry which is preliminary data.</text>
</comment>
<evidence type="ECO:0000313" key="2">
    <source>
        <dbReference type="Proteomes" id="UP000034246"/>
    </source>
</evidence>
<gene>
    <name evidence="1" type="ORF">UT39_C0008G0012</name>
</gene>
<dbReference type="EMBL" id="LBWP01000008">
    <property type="protein sequence ID" value="KKR11379.1"/>
    <property type="molecule type" value="Genomic_DNA"/>
</dbReference>
<proteinExistence type="predicted"/>